<comment type="caution">
    <text evidence="7">The sequence shown here is derived from an EMBL/GenBank/DDBJ whole genome shotgun (WGS) entry which is preliminary data.</text>
</comment>
<dbReference type="Gene3D" id="1.20.1340.10">
    <property type="entry name" value="dopa decarboxylase, N-terminal domain"/>
    <property type="match status" value="1"/>
</dbReference>
<evidence type="ECO:0000256" key="4">
    <source>
        <dbReference type="ARBA" id="ARBA00022898"/>
    </source>
</evidence>
<dbReference type="GO" id="GO:0006520">
    <property type="term" value="P:amino acid metabolic process"/>
    <property type="evidence" value="ECO:0007669"/>
    <property type="project" value="InterPro"/>
</dbReference>
<feature type="non-terminal residue" evidence="7">
    <location>
        <position position="1"/>
    </location>
</feature>
<proteinExistence type="inferred from homology"/>
<dbReference type="PANTHER" id="PTHR11999">
    <property type="entry name" value="GROUP II PYRIDOXAL-5-PHOSPHATE DECARBOXYLASE"/>
    <property type="match status" value="1"/>
</dbReference>
<dbReference type="InterPro" id="IPR021115">
    <property type="entry name" value="Pyridoxal-P_BS"/>
</dbReference>
<evidence type="ECO:0000256" key="6">
    <source>
        <dbReference type="PIRSR" id="PIRSR602129-50"/>
    </source>
</evidence>
<evidence type="ECO:0000256" key="5">
    <source>
        <dbReference type="ARBA" id="ARBA00023239"/>
    </source>
</evidence>
<dbReference type="Pfam" id="PF00282">
    <property type="entry name" value="Pyridoxal_deC"/>
    <property type="match status" value="2"/>
</dbReference>
<dbReference type="EMBL" id="JABANO010021490">
    <property type="protein sequence ID" value="KAF4726716.1"/>
    <property type="molecule type" value="Genomic_DNA"/>
</dbReference>
<dbReference type="PRINTS" id="PR00800">
    <property type="entry name" value="YHDCRBOXLASE"/>
</dbReference>
<keyword evidence="3" id="KW-0210">Decarboxylase</keyword>
<evidence type="ECO:0000313" key="7">
    <source>
        <dbReference type="EMBL" id="KAF4726716.1"/>
    </source>
</evidence>
<organism evidence="7 8">
    <name type="scientific">Perkinsus olseni</name>
    <name type="common">Perkinsus atlanticus</name>
    <dbReference type="NCBI Taxonomy" id="32597"/>
    <lineage>
        <taxon>Eukaryota</taxon>
        <taxon>Sar</taxon>
        <taxon>Alveolata</taxon>
        <taxon>Perkinsozoa</taxon>
        <taxon>Perkinsea</taxon>
        <taxon>Perkinsida</taxon>
        <taxon>Perkinsidae</taxon>
        <taxon>Perkinsus</taxon>
    </lineage>
</organism>
<dbReference type="InterPro" id="IPR002129">
    <property type="entry name" value="PyrdxlP-dep_de-COase"/>
</dbReference>
<feature type="non-terminal residue" evidence="7">
    <location>
        <position position="704"/>
    </location>
</feature>
<dbReference type="InterPro" id="IPR015421">
    <property type="entry name" value="PyrdxlP-dep_Trfase_major"/>
</dbReference>
<dbReference type="AlphaFoldDB" id="A0A7J6S2E6"/>
<dbReference type="InterPro" id="IPR010977">
    <property type="entry name" value="Aromatic_deC"/>
</dbReference>
<dbReference type="GO" id="GO:0005737">
    <property type="term" value="C:cytoplasm"/>
    <property type="evidence" value="ECO:0007669"/>
    <property type="project" value="TreeGrafter"/>
</dbReference>
<dbReference type="Proteomes" id="UP000553632">
    <property type="component" value="Unassembled WGS sequence"/>
</dbReference>
<dbReference type="GO" id="GO:0030170">
    <property type="term" value="F:pyridoxal phosphate binding"/>
    <property type="evidence" value="ECO:0007669"/>
    <property type="project" value="InterPro"/>
</dbReference>
<sequence length="704" mass="77411">LRRKHLVSGVPAILSEGLVYGMSAAGVQWASCPILTEMEAVMMDGLAGACGFSEHFLHSSGKVFPIKAIVTAARVRKRVPIVVKSNELAVKPVETGSDIGRSEDIYFEGLAMMIVYASTESQLALKEACATARITLREDSSLNIRDLQEMIKEDKNQCCLPVLCIANLATEYTGGSGSLAELGRICQKEGMWLHVDASFSAGTLLLDEYERDREEINKYADSINLSGSSWLPTGLEMELLWLKERCCMKSAFSATGAYIPQEEEPNDAPSLSAWSLPLGRQFRSLCVWSVLQYFRMNELRRNVQRRISSTGVIRRIIETDPQLNISQDELAFPVWPARFGNPCFTSGSILPAAALDRLRERGITASIKLSWTKHGRSPNTVCQMSRSLRLLESVIQASAGERHSSFAEDGRLTIDFIARQDFGRHIVLSKFFYTPRYFESLEGLADVEEFVVSGMCHWQHPKFLAFFPAKTSTPAIFSEVIAAALNRASADNNRDHLIENVMDALGEAFGLGEAFLHSSGSGGGLVHVDSTSSSQTNVSSEKACRVAGVRLRKIAYSRDAMGNCLVDVALMKKAIAEDRHAKRGLVPILCIANYGTTNTCAIDPLQELGRFAYSGVALLLDSFKEDAALIRANVDSVNISGHKWLGTGLSAGFLWVRNLMKDEELKGLVVFPVASPFGLVCFTAVPHWHNSAILRQIERSGFMT</sequence>
<gene>
    <name evidence="7" type="ORF">FOZ63_016328</name>
</gene>
<evidence type="ECO:0000256" key="1">
    <source>
        <dbReference type="ARBA" id="ARBA00001933"/>
    </source>
</evidence>
<dbReference type="Gene3D" id="3.40.640.10">
    <property type="entry name" value="Type I PLP-dependent aspartate aminotransferase-like (Major domain)"/>
    <property type="match status" value="2"/>
</dbReference>
<accession>A0A7J6S2E6</accession>
<feature type="modified residue" description="N6-(pyridoxal phosphate)lysine" evidence="6">
    <location>
        <position position="643"/>
    </location>
</feature>
<dbReference type="SUPFAM" id="SSF53383">
    <property type="entry name" value="PLP-dependent transferases"/>
    <property type="match status" value="2"/>
</dbReference>
<dbReference type="InterPro" id="IPR015424">
    <property type="entry name" value="PyrdxlP-dep_Trfase"/>
</dbReference>
<evidence type="ECO:0000256" key="2">
    <source>
        <dbReference type="ARBA" id="ARBA00009533"/>
    </source>
</evidence>
<dbReference type="PANTHER" id="PTHR11999:SF70">
    <property type="entry name" value="MIP05841P"/>
    <property type="match status" value="1"/>
</dbReference>
<evidence type="ECO:0000256" key="3">
    <source>
        <dbReference type="ARBA" id="ARBA00022793"/>
    </source>
</evidence>
<dbReference type="PROSITE" id="PS00392">
    <property type="entry name" value="DDC_GAD_HDC_YDC"/>
    <property type="match status" value="1"/>
</dbReference>
<protein>
    <submittedName>
        <fullName evidence="7">Uncharacterized protein</fullName>
    </submittedName>
</protein>
<evidence type="ECO:0000313" key="8">
    <source>
        <dbReference type="Proteomes" id="UP000553632"/>
    </source>
</evidence>
<dbReference type="GO" id="GO:0016831">
    <property type="term" value="F:carboxy-lyase activity"/>
    <property type="evidence" value="ECO:0007669"/>
    <property type="project" value="UniProtKB-KW"/>
</dbReference>
<keyword evidence="8" id="KW-1185">Reference proteome</keyword>
<name>A0A7J6S2E6_PEROL</name>
<comment type="similarity">
    <text evidence="2">Belongs to the group II decarboxylase family.</text>
</comment>
<comment type="cofactor">
    <cofactor evidence="1 6">
        <name>pyridoxal 5'-phosphate</name>
        <dbReference type="ChEBI" id="CHEBI:597326"/>
    </cofactor>
</comment>
<dbReference type="GO" id="GO:0019752">
    <property type="term" value="P:carboxylic acid metabolic process"/>
    <property type="evidence" value="ECO:0007669"/>
    <property type="project" value="InterPro"/>
</dbReference>
<keyword evidence="4 6" id="KW-0663">Pyridoxal phosphate</keyword>
<reference evidence="7 8" key="1">
    <citation type="submission" date="2020-04" db="EMBL/GenBank/DDBJ databases">
        <title>Perkinsus olseni comparative genomics.</title>
        <authorList>
            <person name="Bogema D.R."/>
        </authorList>
    </citation>
    <scope>NUCLEOTIDE SEQUENCE [LARGE SCALE GENOMIC DNA]</scope>
    <source>
        <strain evidence="7 8">ATCC PRA-207</strain>
    </source>
</reference>
<keyword evidence="5" id="KW-0456">Lyase</keyword>